<evidence type="ECO:0000313" key="1">
    <source>
        <dbReference type="EMBL" id="AXI03067.1"/>
    </source>
</evidence>
<evidence type="ECO:0000313" key="2">
    <source>
        <dbReference type="Proteomes" id="UP000253940"/>
    </source>
</evidence>
<sequence length="101" mass="10989">MQLKSTITVIGAKRSKGEMEGKPYDHTTIYTQDSLDQKNGDAIGSAGSDYRWGTSDNYKSIQGLIPPFNADVTLEVITTGKSTRMIIVDLKPVAQPSPKQS</sequence>
<dbReference type="KEGG" id="mbah:HYN46_09580"/>
<reference evidence="1 2" key="1">
    <citation type="submission" date="2018-07" db="EMBL/GenBank/DDBJ databases">
        <title>Genome sequencing of Moraxellaceae gen. HYN0046.</title>
        <authorList>
            <person name="Kim M."/>
            <person name="Yi H."/>
        </authorList>
    </citation>
    <scope>NUCLEOTIDE SEQUENCE [LARGE SCALE GENOMIC DNA]</scope>
    <source>
        <strain evidence="1 2">HYN0046</strain>
    </source>
</reference>
<dbReference type="EMBL" id="CP031222">
    <property type="protein sequence ID" value="AXI03067.1"/>
    <property type="molecule type" value="Genomic_DNA"/>
</dbReference>
<accession>A0A345P708</accession>
<dbReference type="Proteomes" id="UP000253940">
    <property type="component" value="Chromosome"/>
</dbReference>
<dbReference type="OrthoDB" id="6710339at2"/>
<proteinExistence type="predicted"/>
<protein>
    <submittedName>
        <fullName evidence="1">Uncharacterized protein</fullName>
    </submittedName>
</protein>
<dbReference type="RefSeq" id="WP_114899177.1">
    <property type="nucleotide sequence ID" value="NZ_CP031222.1"/>
</dbReference>
<name>A0A345P708_9GAMM</name>
<organism evidence="1 2">
    <name type="scientific">Aquirhabdus parva</name>
    <dbReference type="NCBI Taxonomy" id="2283318"/>
    <lineage>
        <taxon>Bacteria</taxon>
        <taxon>Pseudomonadati</taxon>
        <taxon>Pseudomonadota</taxon>
        <taxon>Gammaproteobacteria</taxon>
        <taxon>Moraxellales</taxon>
        <taxon>Moraxellaceae</taxon>
        <taxon>Aquirhabdus</taxon>
    </lineage>
</organism>
<gene>
    <name evidence="1" type="ORF">HYN46_09580</name>
</gene>
<dbReference type="AlphaFoldDB" id="A0A345P708"/>
<keyword evidence="2" id="KW-1185">Reference proteome</keyword>